<feature type="transmembrane region" description="Helical" evidence="1">
    <location>
        <begin position="105"/>
        <end position="127"/>
    </location>
</feature>
<feature type="transmembrane region" description="Helical" evidence="1">
    <location>
        <begin position="148"/>
        <end position="169"/>
    </location>
</feature>
<keyword evidence="1" id="KW-0812">Transmembrane</keyword>
<dbReference type="InterPro" id="IPR036259">
    <property type="entry name" value="MFS_trans_sf"/>
</dbReference>
<reference evidence="3" key="1">
    <citation type="submission" date="2020-05" db="EMBL/GenBank/DDBJ databases">
        <authorList>
            <person name="Chiriac C."/>
            <person name="Salcher M."/>
            <person name="Ghai R."/>
            <person name="Kavagutti S V."/>
        </authorList>
    </citation>
    <scope>NUCLEOTIDE SEQUENCE</scope>
</reference>
<dbReference type="EMBL" id="CAEZTU010000004">
    <property type="protein sequence ID" value="CAB4569870.1"/>
    <property type="molecule type" value="Genomic_DNA"/>
</dbReference>
<feature type="transmembrane region" description="Helical" evidence="1">
    <location>
        <begin position="46"/>
        <end position="67"/>
    </location>
</feature>
<dbReference type="PANTHER" id="PTHR23542">
    <property type="match status" value="1"/>
</dbReference>
<dbReference type="PROSITE" id="PS50850">
    <property type="entry name" value="MFS"/>
    <property type="match status" value="1"/>
</dbReference>
<feature type="transmembrane region" description="Helical" evidence="1">
    <location>
        <begin position="175"/>
        <end position="191"/>
    </location>
</feature>
<proteinExistence type="predicted"/>
<dbReference type="SUPFAM" id="SSF103473">
    <property type="entry name" value="MFS general substrate transporter"/>
    <property type="match status" value="1"/>
</dbReference>
<evidence type="ECO:0000256" key="1">
    <source>
        <dbReference type="SAM" id="Phobius"/>
    </source>
</evidence>
<feature type="transmembrane region" description="Helical" evidence="1">
    <location>
        <begin position="251"/>
        <end position="272"/>
    </location>
</feature>
<sequence length="401" mass="42174">MLAKYRVILTLPGASSFVLAGLIARFPISMYGLGAVLLVQSRTGSYFKAGVVSAAFAIAAAVGGPITSRFADRLGQNRLIPLLLSFHVSTLLVTIFLIIQNANLFLIVLVAIISGSTVPTVGPFIRARWKKAAKNSSQQNTAFAMESVVDEIIFIFGPPLVTILCVVVYDALGLLLAAVLVAIGGIWLSSQKNTQPEIHVVGQDRGKAAIRYPGIISIFLVYVLLGAVFGAAEVIAVAFSREKGSPELAGALIAAWSIGSLAAGITMGAIHFKNKLSNRFLITTFFFALSLIPLPFISTLPALFVTLLISGLAISPVLISGYTLIGQLVPQNRLTEGFAWANTGAGLGIALASAISGWVIDNSGAQVAFWVVTAAGLLTFVITLGTYKDLKRADSRSAIPA</sequence>
<feature type="transmembrane region" description="Helical" evidence="1">
    <location>
        <begin position="366"/>
        <end position="387"/>
    </location>
</feature>
<evidence type="ECO:0000259" key="2">
    <source>
        <dbReference type="PROSITE" id="PS50850"/>
    </source>
</evidence>
<dbReference type="AlphaFoldDB" id="A0A6J6E073"/>
<dbReference type="InterPro" id="IPR011701">
    <property type="entry name" value="MFS"/>
</dbReference>
<feature type="domain" description="Major facilitator superfamily (MFS) profile" evidence="2">
    <location>
        <begin position="214"/>
        <end position="401"/>
    </location>
</feature>
<dbReference type="Gene3D" id="1.20.1250.20">
    <property type="entry name" value="MFS general substrate transporter like domains"/>
    <property type="match status" value="2"/>
</dbReference>
<feature type="transmembrane region" description="Helical" evidence="1">
    <location>
        <begin position="7"/>
        <end position="26"/>
    </location>
</feature>
<dbReference type="InterPro" id="IPR020846">
    <property type="entry name" value="MFS_dom"/>
</dbReference>
<feature type="transmembrane region" description="Helical" evidence="1">
    <location>
        <begin position="279"/>
        <end position="297"/>
    </location>
</feature>
<protein>
    <submittedName>
        <fullName evidence="3">Unannotated protein</fullName>
    </submittedName>
</protein>
<accession>A0A6J6E073</accession>
<dbReference type="PANTHER" id="PTHR23542:SF1">
    <property type="entry name" value="MAJOR FACILITATOR SUPERFAMILY (MFS) PROFILE DOMAIN-CONTAINING PROTEIN"/>
    <property type="match status" value="1"/>
</dbReference>
<dbReference type="Pfam" id="PF07690">
    <property type="entry name" value="MFS_1"/>
    <property type="match status" value="1"/>
</dbReference>
<gene>
    <name evidence="3" type="ORF">UFOPK1740_00144</name>
</gene>
<organism evidence="3">
    <name type="scientific">freshwater metagenome</name>
    <dbReference type="NCBI Taxonomy" id="449393"/>
    <lineage>
        <taxon>unclassified sequences</taxon>
        <taxon>metagenomes</taxon>
        <taxon>ecological metagenomes</taxon>
    </lineage>
</organism>
<keyword evidence="1" id="KW-1133">Transmembrane helix</keyword>
<feature type="transmembrane region" description="Helical" evidence="1">
    <location>
        <begin position="303"/>
        <end position="325"/>
    </location>
</feature>
<evidence type="ECO:0000313" key="3">
    <source>
        <dbReference type="EMBL" id="CAB4569870.1"/>
    </source>
</evidence>
<feature type="transmembrane region" description="Helical" evidence="1">
    <location>
        <begin position="79"/>
        <end position="99"/>
    </location>
</feature>
<name>A0A6J6E073_9ZZZZ</name>
<keyword evidence="1" id="KW-0472">Membrane</keyword>
<dbReference type="GO" id="GO:0022857">
    <property type="term" value="F:transmembrane transporter activity"/>
    <property type="evidence" value="ECO:0007669"/>
    <property type="project" value="InterPro"/>
</dbReference>
<feature type="transmembrane region" description="Helical" evidence="1">
    <location>
        <begin position="212"/>
        <end position="239"/>
    </location>
</feature>
<feature type="transmembrane region" description="Helical" evidence="1">
    <location>
        <begin position="337"/>
        <end position="360"/>
    </location>
</feature>